<sequence length="154" mass="17369">QVPLVEIDGMKTVQTRAILSYIAGKYNLYGKDLKERALTDTYVEGITDLMQMILMFAFSPPEAKEKNLASIAEKATKRYFSAFAKVSDSAEVPVKLVLTVIKKFPKDMNILAVQAFKMKMSNMPTIKKSLQPGSRRKPPPDERYVATVMEIFKV</sequence>
<dbReference type="Gene3D" id="1.20.1050.10">
    <property type="match status" value="1"/>
</dbReference>
<dbReference type="GO" id="GO:0006805">
    <property type="term" value="P:xenobiotic metabolic process"/>
    <property type="evidence" value="ECO:0007669"/>
    <property type="project" value="TreeGrafter"/>
</dbReference>
<dbReference type="InterPro" id="IPR036282">
    <property type="entry name" value="Glutathione-S-Trfase_C_sf"/>
</dbReference>
<feature type="domain" description="GST N-terminal" evidence="3">
    <location>
        <begin position="1"/>
        <end position="30"/>
    </location>
</feature>
<keyword evidence="2 4" id="KW-0808">Transferase</keyword>
<evidence type="ECO:0000313" key="4">
    <source>
        <dbReference type="EMBL" id="NXK45927.1"/>
    </source>
</evidence>
<organism evidence="4 5">
    <name type="scientific">Chauna torquata</name>
    <name type="common">Southern screamer</name>
    <dbReference type="NCBI Taxonomy" id="30388"/>
    <lineage>
        <taxon>Eukaryota</taxon>
        <taxon>Metazoa</taxon>
        <taxon>Chordata</taxon>
        <taxon>Craniata</taxon>
        <taxon>Vertebrata</taxon>
        <taxon>Euteleostomi</taxon>
        <taxon>Archelosauria</taxon>
        <taxon>Archosauria</taxon>
        <taxon>Dinosauria</taxon>
        <taxon>Saurischia</taxon>
        <taxon>Theropoda</taxon>
        <taxon>Coelurosauria</taxon>
        <taxon>Aves</taxon>
        <taxon>Neognathae</taxon>
        <taxon>Galloanserae</taxon>
        <taxon>Anseriformes</taxon>
        <taxon>Anhimidae</taxon>
        <taxon>Chauna</taxon>
    </lineage>
</organism>
<dbReference type="GO" id="GO:0004364">
    <property type="term" value="F:glutathione transferase activity"/>
    <property type="evidence" value="ECO:0007669"/>
    <property type="project" value="UniProtKB-EC"/>
</dbReference>
<feature type="non-terminal residue" evidence="4">
    <location>
        <position position="154"/>
    </location>
</feature>
<dbReference type="EC" id="2.5.1.18" evidence="1"/>
<evidence type="ECO:0000256" key="1">
    <source>
        <dbReference type="ARBA" id="ARBA00012452"/>
    </source>
</evidence>
<keyword evidence="5" id="KW-1185">Reference proteome</keyword>
<evidence type="ECO:0000256" key="2">
    <source>
        <dbReference type="ARBA" id="ARBA00022679"/>
    </source>
</evidence>
<protein>
    <recommendedName>
        <fullName evidence="1">glutathione transferase</fullName>
        <ecNumber evidence="1">2.5.1.18</ecNumber>
    </recommendedName>
</protein>
<dbReference type="PANTHER" id="PTHR11571">
    <property type="entry name" value="GLUTATHIONE S-TRANSFERASE"/>
    <property type="match status" value="1"/>
</dbReference>
<dbReference type="Proteomes" id="UP000537522">
    <property type="component" value="Unassembled WGS sequence"/>
</dbReference>
<dbReference type="GO" id="GO:0006749">
    <property type="term" value="P:glutathione metabolic process"/>
    <property type="evidence" value="ECO:0007669"/>
    <property type="project" value="TreeGrafter"/>
</dbReference>
<proteinExistence type="predicted"/>
<dbReference type="EMBL" id="VXAL01003126">
    <property type="protein sequence ID" value="NXK45927.1"/>
    <property type="molecule type" value="Genomic_DNA"/>
</dbReference>
<dbReference type="InterPro" id="IPR004045">
    <property type="entry name" value="Glutathione_S-Trfase_N"/>
</dbReference>
<dbReference type="InterPro" id="IPR050213">
    <property type="entry name" value="GST_superfamily"/>
</dbReference>
<comment type="caution">
    <text evidence="4">The sequence shown here is derived from an EMBL/GenBank/DDBJ whole genome shotgun (WGS) entry which is preliminary data.</text>
</comment>
<reference evidence="4 5" key="1">
    <citation type="submission" date="2019-09" db="EMBL/GenBank/DDBJ databases">
        <title>Bird 10,000 Genomes (B10K) Project - Family phase.</title>
        <authorList>
            <person name="Zhang G."/>
        </authorList>
    </citation>
    <scope>NUCLEOTIDE SEQUENCE [LARGE SCALE GENOMIC DNA]</scope>
    <source>
        <strain evidence="4">B10K-DU-011-36</strain>
        <tissue evidence="4">Muscle</tissue>
    </source>
</reference>
<evidence type="ECO:0000259" key="3">
    <source>
        <dbReference type="PROSITE" id="PS50404"/>
    </source>
</evidence>
<dbReference type="SUPFAM" id="SSF47616">
    <property type="entry name" value="GST C-terminal domain-like"/>
    <property type="match status" value="1"/>
</dbReference>
<dbReference type="AlphaFoldDB" id="A0A7L0JQ70"/>
<name>A0A7L0JQ70_CHATO</name>
<evidence type="ECO:0000313" key="5">
    <source>
        <dbReference type="Proteomes" id="UP000537522"/>
    </source>
</evidence>
<gene>
    <name evidence="4" type="primary">Gsta2_0</name>
    <name evidence="4" type="ORF">CHATOR_R13315</name>
</gene>
<feature type="non-terminal residue" evidence="4">
    <location>
        <position position="1"/>
    </location>
</feature>
<dbReference type="PROSITE" id="PS50404">
    <property type="entry name" value="GST_NTER"/>
    <property type="match status" value="1"/>
</dbReference>
<dbReference type="Gene3D" id="3.40.30.10">
    <property type="entry name" value="Glutaredoxin"/>
    <property type="match status" value="1"/>
</dbReference>
<accession>A0A7L0JQ70</accession>
<dbReference type="PANTHER" id="PTHR11571:SF107">
    <property type="entry name" value="GLUTATHIONE S-TRANSFERASE A1"/>
    <property type="match status" value="1"/>
</dbReference>